<dbReference type="EMBL" id="CP004144">
    <property type="protein sequence ID" value="AGF96016.1"/>
    <property type="molecule type" value="Genomic_DNA"/>
</dbReference>
<dbReference type="AlphaFoldDB" id="M1PUY3"/>
<dbReference type="PANTHER" id="PTHR35337">
    <property type="entry name" value="SLR1478 PROTEIN"/>
    <property type="match status" value="1"/>
</dbReference>
<dbReference type="BioCyc" id="MMAZ1236903:G139K-567-MONOMER"/>
<sequence>MGINMEREEEYSREKNGEIIAETPDGGKEEKAYPPQENAYLAGSREIKSLPEERGASKISEFTGYLRFIQPYVLFITFVFFGALLAGYHSSANFPEMADQLMEGFSARFAPLLAMPPIVIMFGIFLNNAFVSLLFLVLGLALGVLPVLFIAFNGYIVGVISHIVAQERGLLFIVLALLPHGIVELPMVFLSAGIGLRLGHQVFAALIGRPTEIKKEFKEGLQFYFRWILPLLFLAAIVETFITPLILSFL</sequence>
<dbReference type="PANTHER" id="PTHR35337:SF1">
    <property type="entry name" value="SLR1478 PROTEIN"/>
    <property type="match status" value="1"/>
</dbReference>
<feature type="transmembrane region" description="Helical" evidence="2">
    <location>
        <begin position="133"/>
        <end position="157"/>
    </location>
</feature>
<accession>M1PUY3</accession>
<feature type="region of interest" description="Disordered" evidence="1">
    <location>
        <begin position="1"/>
        <end position="34"/>
    </location>
</feature>
<dbReference type="InterPro" id="IPR002798">
    <property type="entry name" value="SpoIIM-like"/>
</dbReference>
<name>M1PUY3_METMZ</name>
<evidence type="ECO:0000313" key="4">
    <source>
        <dbReference type="Proteomes" id="UP000011718"/>
    </source>
</evidence>
<feature type="transmembrane region" description="Helical" evidence="2">
    <location>
        <begin position="109"/>
        <end position="126"/>
    </location>
</feature>
<gene>
    <name evidence="3" type="ORF">MmTuc01_0598</name>
</gene>
<keyword evidence="2" id="KW-0812">Transmembrane</keyword>
<dbReference type="KEGG" id="mmaz:MmTuc01_0598"/>
<evidence type="ECO:0000313" key="3">
    <source>
        <dbReference type="EMBL" id="AGF96016.1"/>
    </source>
</evidence>
<dbReference type="Pfam" id="PF01944">
    <property type="entry name" value="SpoIIM"/>
    <property type="match status" value="1"/>
</dbReference>
<reference evidence="3 4" key="1">
    <citation type="journal article" date="2013" name="Genome Announc.">
        <title>Complete Genome of a Methanosarcina mazei Strain Isolated from Sediment Samples from an Amazonian Flooded Area.</title>
        <authorList>
            <person name="Assis das Gracas D."/>
            <person name="Thiago Juca Ramos R."/>
            <person name="Vieira Araujo A.C."/>
            <person name="Zahlouth R."/>
            <person name="Ribeiro Carneiro A."/>
            <person name="Souza Lopes T."/>
            <person name="Azevedo Barauna R."/>
            <person name="Azevedo V."/>
            <person name="Cruz Schneider M.P."/>
            <person name="Pellizari V.H."/>
            <person name="Silva A."/>
        </authorList>
    </citation>
    <scope>NUCLEOTIDE SEQUENCE [LARGE SCALE GENOMIC DNA]</scope>
    <source>
        <strain evidence="3 4">Tuc01</strain>
    </source>
</reference>
<protein>
    <submittedName>
        <fullName evidence="3">Integral membrane protein</fullName>
    </submittedName>
</protein>
<organism evidence="3 4">
    <name type="scientific">Methanosarcina mazei Tuc01</name>
    <dbReference type="NCBI Taxonomy" id="1236903"/>
    <lineage>
        <taxon>Archaea</taxon>
        <taxon>Methanobacteriati</taxon>
        <taxon>Methanobacteriota</taxon>
        <taxon>Stenosarchaea group</taxon>
        <taxon>Methanomicrobia</taxon>
        <taxon>Methanosarcinales</taxon>
        <taxon>Methanosarcinaceae</taxon>
        <taxon>Methanosarcina</taxon>
    </lineage>
</organism>
<dbReference type="HOGENOM" id="CLU_099320_0_0_2"/>
<dbReference type="Proteomes" id="UP000011718">
    <property type="component" value="Chromosome"/>
</dbReference>
<feature type="transmembrane region" description="Helical" evidence="2">
    <location>
        <begin position="224"/>
        <end position="247"/>
    </location>
</feature>
<proteinExistence type="predicted"/>
<evidence type="ECO:0000256" key="2">
    <source>
        <dbReference type="SAM" id="Phobius"/>
    </source>
</evidence>
<keyword evidence="2" id="KW-1133">Transmembrane helix</keyword>
<feature type="transmembrane region" description="Helical" evidence="2">
    <location>
        <begin position="72"/>
        <end position="89"/>
    </location>
</feature>
<keyword evidence="2" id="KW-0472">Membrane</keyword>
<feature type="transmembrane region" description="Helical" evidence="2">
    <location>
        <begin position="169"/>
        <end position="190"/>
    </location>
</feature>
<evidence type="ECO:0000256" key="1">
    <source>
        <dbReference type="SAM" id="MobiDB-lite"/>
    </source>
</evidence>